<keyword evidence="1" id="KW-1133">Transmembrane helix</keyword>
<protein>
    <submittedName>
        <fullName evidence="2">Uncharacterized protein</fullName>
    </submittedName>
</protein>
<dbReference type="Proteomes" id="UP000276133">
    <property type="component" value="Unassembled WGS sequence"/>
</dbReference>
<name>A0A3M7SBP3_BRAPC</name>
<organism evidence="2 3">
    <name type="scientific">Brachionus plicatilis</name>
    <name type="common">Marine rotifer</name>
    <name type="synonym">Brachionus muelleri</name>
    <dbReference type="NCBI Taxonomy" id="10195"/>
    <lineage>
        <taxon>Eukaryota</taxon>
        <taxon>Metazoa</taxon>
        <taxon>Spiralia</taxon>
        <taxon>Gnathifera</taxon>
        <taxon>Rotifera</taxon>
        <taxon>Eurotatoria</taxon>
        <taxon>Monogononta</taxon>
        <taxon>Pseudotrocha</taxon>
        <taxon>Ploima</taxon>
        <taxon>Brachionidae</taxon>
        <taxon>Brachionus</taxon>
    </lineage>
</organism>
<dbReference type="EMBL" id="REGN01001663">
    <property type="protein sequence ID" value="RNA33263.1"/>
    <property type="molecule type" value="Genomic_DNA"/>
</dbReference>
<evidence type="ECO:0000313" key="2">
    <source>
        <dbReference type="EMBL" id="RNA33263.1"/>
    </source>
</evidence>
<keyword evidence="1" id="KW-0472">Membrane</keyword>
<feature type="transmembrane region" description="Helical" evidence="1">
    <location>
        <begin position="55"/>
        <end position="78"/>
    </location>
</feature>
<evidence type="ECO:0000256" key="1">
    <source>
        <dbReference type="SAM" id="Phobius"/>
    </source>
</evidence>
<sequence length="114" mass="13352">MMTCSLASILAASLSDVSLNNCNNQIFVEIFLSISEYSEKTEVHFLNLVEHSQSILLGFRIRFMSHLLVILIINFLSVRRDKAYVDIKPFMQFLKFKISTVFEDWYKNKNTDYN</sequence>
<dbReference type="AlphaFoldDB" id="A0A3M7SBP3"/>
<evidence type="ECO:0000313" key="3">
    <source>
        <dbReference type="Proteomes" id="UP000276133"/>
    </source>
</evidence>
<gene>
    <name evidence="2" type="ORF">BpHYR1_050404</name>
</gene>
<reference evidence="2 3" key="1">
    <citation type="journal article" date="2018" name="Sci. Rep.">
        <title>Genomic signatures of local adaptation to the degree of environmental predictability in rotifers.</title>
        <authorList>
            <person name="Franch-Gras L."/>
            <person name="Hahn C."/>
            <person name="Garcia-Roger E.M."/>
            <person name="Carmona M.J."/>
            <person name="Serra M."/>
            <person name="Gomez A."/>
        </authorList>
    </citation>
    <scope>NUCLEOTIDE SEQUENCE [LARGE SCALE GENOMIC DNA]</scope>
    <source>
        <strain evidence="2">HYR1</strain>
    </source>
</reference>
<keyword evidence="3" id="KW-1185">Reference proteome</keyword>
<accession>A0A3M7SBP3</accession>
<proteinExistence type="predicted"/>
<keyword evidence="1" id="KW-0812">Transmembrane</keyword>
<comment type="caution">
    <text evidence="2">The sequence shown here is derived from an EMBL/GenBank/DDBJ whole genome shotgun (WGS) entry which is preliminary data.</text>
</comment>